<evidence type="ECO:0000256" key="3">
    <source>
        <dbReference type="ARBA" id="ARBA00007990"/>
    </source>
</evidence>
<name>A0A7R8W346_9CRUS</name>
<evidence type="ECO:0000256" key="5">
    <source>
        <dbReference type="ARBA" id="ARBA00022692"/>
    </source>
</evidence>
<dbReference type="GO" id="GO:0006614">
    <property type="term" value="P:SRP-dependent cotranslational protein targeting to membrane"/>
    <property type="evidence" value="ECO:0007669"/>
    <property type="project" value="InterPro"/>
</dbReference>
<dbReference type="AlphaFoldDB" id="A0A7R8W346"/>
<dbReference type="PANTHER" id="PTHR13399:SF2">
    <property type="entry name" value="TRANSLOCON-ASSOCIATED PROTEIN SUBUNIT GAMMA"/>
    <property type="match status" value="1"/>
</dbReference>
<evidence type="ECO:0000256" key="1">
    <source>
        <dbReference type="ARBA" id="ARBA00002838"/>
    </source>
</evidence>
<comment type="function">
    <text evidence="1">TRAP proteins are part of a complex whose function is to bind calcium to the ER membrane and thereby regulate the retention of ER resident proteins.</text>
</comment>
<dbReference type="Pfam" id="PF07074">
    <property type="entry name" value="TRAP-gamma"/>
    <property type="match status" value="1"/>
</dbReference>
<organism evidence="10">
    <name type="scientific">Cyprideis torosa</name>
    <dbReference type="NCBI Taxonomy" id="163714"/>
    <lineage>
        <taxon>Eukaryota</taxon>
        <taxon>Metazoa</taxon>
        <taxon>Ecdysozoa</taxon>
        <taxon>Arthropoda</taxon>
        <taxon>Crustacea</taxon>
        <taxon>Oligostraca</taxon>
        <taxon>Ostracoda</taxon>
        <taxon>Podocopa</taxon>
        <taxon>Podocopida</taxon>
        <taxon>Cytherocopina</taxon>
        <taxon>Cytheroidea</taxon>
        <taxon>Cytherideidae</taxon>
        <taxon>Cyprideis</taxon>
    </lineage>
</organism>
<evidence type="ECO:0000313" key="10">
    <source>
        <dbReference type="EMBL" id="CAD7223930.1"/>
    </source>
</evidence>
<keyword evidence="8" id="KW-0472">Membrane</keyword>
<evidence type="ECO:0000256" key="6">
    <source>
        <dbReference type="ARBA" id="ARBA00022824"/>
    </source>
</evidence>
<evidence type="ECO:0000256" key="4">
    <source>
        <dbReference type="ARBA" id="ARBA00022231"/>
    </source>
</evidence>
<dbReference type="OrthoDB" id="10059529at2759"/>
<reference evidence="10" key="1">
    <citation type="submission" date="2020-11" db="EMBL/GenBank/DDBJ databases">
        <authorList>
            <person name="Tran Van P."/>
        </authorList>
    </citation>
    <scope>NUCLEOTIDE SEQUENCE</scope>
</reference>
<evidence type="ECO:0000256" key="2">
    <source>
        <dbReference type="ARBA" id="ARBA00004477"/>
    </source>
</evidence>
<comment type="similarity">
    <text evidence="3">Belongs to the TRAP-gamma family.</text>
</comment>
<gene>
    <name evidence="10" type="ORF">CTOB1V02_LOCUS1902</name>
</gene>
<proteinExistence type="inferred from homology"/>
<keyword evidence="6" id="KW-0256">Endoplasmic reticulum</keyword>
<protein>
    <recommendedName>
        <fullName evidence="4">Translocon-associated protein subunit gamma</fullName>
    </recommendedName>
    <alternativeName>
        <fullName evidence="9">Signal sequence receptor subunit gamma</fullName>
    </alternativeName>
</protein>
<evidence type="ECO:0000256" key="8">
    <source>
        <dbReference type="ARBA" id="ARBA00023136"/>
    </source>
</evidence>
<comment type="subcellular location">
    <subcellularLocation>
        <location evidence="2">Endoplasmic reticulum membrane</location>
        <topology evidence="2">Multi-pass membrane protein</topology>
    </subcellularLocation>
</comment>
<keyword evidence="7" id="KW-1133">Transmembrane helix</keyword>
<dbReference type="EMBL" id="OB660276">
    <property type="protein sequence ID" value="CAD7223930.1"/>
    <property type="molecule type" value="Genomic_DNA"/>
</dbReference>
<dbReference type="InterPro" id="IPR009779">
    <property type="entry name" value="SSR3"/>
</dbReference>
<keyword evidence="5" id="KW-0812">Transmembrane</keyword>
<sequence length="189" mass="21178">MGKAKAALSKEEELLLQDCSRHVSRKSSLLFYGNALVVSVLPICKCSTCDRLFWRIHSMDPIGSALFLAVGSLASTWLVAFAYRNTKFIMKHKVALRREEAVTREMTKKLGDDKKMSKKEKDDRILWKKSEVSDYEATTLSIFYNNALFILLVVCLSFYPLRSLAPIWNYVGTILGASGAIALLSTGSK</sequence>
<evidence type="ECO:0000256" key="7">
    <source>
        <dbReference type="ARBA" id="ARBA00022989"/>
    </source>
</evidence>
<accession>A0A7R8W346</accession>
<dbReference type="GO" id="GO:0005789">
    <property type="term" value="C:endoplasmic reticulum membrane"/>
    <property type="evidence" value="ECO:0007669"/>
    <property type="project" value="UniProtKB-SubCell"/>
</dbReference>
<dbReference type="PANTHER" id="PTHR13399">
    <property type="entry name" value="TRANSLOCON-ASSOCIATED PROTEIN TRAP , GAMMA SUBUNIT"/>
    <property type="match status" value="1"/>
</dbReference>
<evidence type="ECO:0000256" key="9">
    <source>
        <dbReference type="ARBA" id="ARBA00030917"/>
    </source>
</evidence>